<dbReference type="PANTHER" id="PTHR24282:SF148">
    <property type="entry name" value="CYTOCHROME P450 72A15-LIKE"/>
    <property type="match status" value="1"/>
</dbReference>
<dbReference type="PRINTS" id="PR00385">
    <property type="entry name" value="P450"/>
</dbReference>
<dbReference type="GO" id="GO:0020037">
    <property type="term" value="F:heme binding"/>
    <property type="evidence" value="ECO:0007669"/>
    <property type="project" value="InterPro"/>
</dbReference>
<evidence type="ECO:0000313" key="14">
    <source>
        <dbReference type="Proteomes" id="UP001168098"/>
    </source>
</evidence>
<dbReference type="EMBL" id="JARBHA010000002">
    <property type="protein sequence ID" value="KAJ9706957.1"/>
    <property type="molecule type" value="Genomic_DNA"/>
</dbReference>
<dbReference type="PROSITE" id="PS00086">
    <property type="entry name" value="CYTOCHROME_P450"/>
    <property type="match status" value="1"/>
</dbReference>
<dbReference type="InterPro" id="IPR001128">
    <property type="entry name" value="Cyt_P450"/>
</dbReference>
<evidence type="ECO:0000256" key="1">
    <source>
        <dbReference type="ARBA" id="ARBA00004167"/>
    </source>
</evidence>
<comment type="cofactor">
    <cofactor evidence="11">
        <name>heme</name>
        <dbReference type="ChEBI" id="CHEBI:30413"/>
    </cofactor>
</comment>
<evidence type="ECO:0000256" key="12">
    <source>
        <dbReference type="RuleBase" id="RU000461"/>
    </source>
</evidence>
<keyword evidence="6" id="KW-1133">Transmembrane helix</keyword>
<keyword evidence="9 12" id="KW-0503">Monooxygenase</keyword>
<evidence type="ECO:0000256" key="8">
    <source>
        <dbReference type="ARBA" id="ARBA00023004"/>
    </source>
</evidence>
<feature type="binding site" description="axial binding residue" evidence="11">
    <location>
        <position position="378"/>
    </location>
    <ligand>
        <name>heme</name>
        <dbReference type="ChEBI" id="CHEBI:30413"/>
    </ligand>
    <ligandPart>
        <name>Fe</name>
        <dbReference type="ChEBI" id="CHEBI:18248"/>
    </ligandPart>
</feature>
<evidence type="ECO:0000313" key="13">
    <source>
        <dbReference type="EMBL" id="KAJ9706957.1"/>
    </source>
</evidence>
<evidence type="ECO:0000256" key="9">
    <source>
        <dbReference type="ARBA" id="ARBA00023033"/>
    </source>
</evidence>
<evidence type="ECO:0000256" key="7">
    <source>
        <dbReference type="ARBA" id="ARBA00023002"/>
    </source>
</evidence>
<dbReference type="SUPFAM" id="SSF48264">
    <property type="entry name" value="Cytochrome P450"/>
    <property type="match status" value="1"/>
</dbReference>
<dbReference type="GO" id="GO:0016705">
    <property type="term" value="F:oxidoreductase activity, acting on paired donors, with incorporation or reduction of molecular oxygen"/>
    <property type="evidence" value="ECO:0007669"/>
    <property type="project" value="InterPro"/>
</dbReference>
<keyword evidence="4" id="KW-0812">Transmembrane</keyword>
<dbReference type="Proteomes" id="UP001168098">
    <property type="component" value="Unassembled WGS sequence"/>
</dbReference>
<dbReference type="GO" id="GO:0004497">
    <property type="term" value="F:monooxygenase activity"/>
    <property type="evidence" value="ECO:0007669"/>
    <property type="project" value="UniProtKB-KW"/>
</dbReference>
<dbReference type="PANTHER" id="PTHR24282">
    <property type="entry name" value="CYTOCHROME P450 FAMILY MEMBER"/>
    <property type="match status" value="1"/>
</dbReference>
<dbReference type="GO" id="GO:0005506">
    <property type="term" value="F:iron ion binding"/>
    <property type="evidence" value="ECO:0007669"/>
    <property type="project" value="InterPro"/>
</dbReference>
<comment type="subcellular location">
    <subcellularLocation>
        <location evidence="1">Membrane</location>
        <topology evidence="1">Single-pass membrane protein</topology>
    </subcellularLocation>
</comment>
<dbReference type="InterPro" id="IPR017972">
    <property type="entry name" value="Cyt_P450_CS"/>
</dbReference>
<gene>
    <name evidence="13" type="ORF">PVL29_002093</name>
</gene>
<accession>A0AA39E7D7</accession>
<sequence>MKQSFMEARSKPMALNHSILPRVIPFYHEMAQKYGKVSVSWNFTRPRVMIVEPELMRMILTYKNGHLHRLPGNPLGYLLARGLSYLEGEKWAKRRKLVAPAFHLEKLKGMMPAFSTSCHNLIERWKNLVGPQGTYELDVMPEFQNLTGDVISRTAFGSSYEEGRRVFELQKEQIVLVMESFQNFYIPGFRFVPTRKNKKRYYIESEIKAMTLKNGDPGNDDLLGLLLQCQEQTDSEMTIEDVTTANWLTWTILLLSMHPNWQEKARAEVLQICGKKMPDIEAISNLKIVSMILHEVLRLYPPVIMQFRHTRERINIAGMCIPAGVDLVLPTLLLHHSPEYWGDDVEEFKPERFSEGVSKASKGDQIAFYPFGWGHRICLGQGLAMIEAKMALAMILQHFWFELSPAYTHAPYRIITLQPQYGAPIILHQI</sequence>
<dbReference type="PRINTS" id="PR00463">
    <property type="entry name" value="EP450I"/>
</dbReference>
<evidence type="ECO:0000256" key="10">
    <source>
        <dbReference type="ARBA" id="ARBA00023136"/>
    </source>
</evidence>
<evidence type="ECO:0000256" key="4">
    <source>
        <dbReference type="ARBA" id="ARBA00022692"/>
    </source>
</evidence>
<reference evidence="13 14" key="1">
    <citation type="journal article" date="2023" name="BMC Biotechnol.">
        <title>Vitis rotundifolia cv Carlos genome sequencing.</title>
        <authorList>
            <person name="Huff M."/>
            <person name="Hulse-Kemp A."/>
            <person name="Scheffler B."/>
            <person name="Youngblood R."/>
            <person name="Simpson S."/>
            <person name="Babiker E."/>
            <person name="Staton M."/>
        </authorList>
    </citation>
    <scope>NUCLEOTIDE SEQUENCE [LARGE SCALE GENOMIC DNA]</scope>
    <source>
        <tissue evidence="13">Leaf</tissue>
    </source>
</reference>
<keyword evidence="7 12" id="KW-0560">Oxidoreductase</keyword>
<dbReference type="GO" id="GO:0016020">
    <property type="term" value="C:membrane"/>
    <property type="evidence" value="ECO:0007669"/>
    <property type="project" value="UniProtKB-SubCell"/>
</dbReference>
<evidence type="ECO:0000256" key="11">
    <source>
        <dbReference type="PIRSR" id="PIRSR602401-1"/>
    </source>
</evidence>
<keyword evidence="14" id="KW-1185">Reference proteome</keyword>
<keyword evidence="5 11" id="KW-0479">Metal-binding</keyword>
<evidence type="ECO:0008006" key="15">
    <source>
        <dbReference type="Google" id="ProtNLM"/>
    </source>
</evidence>
<organism evidence="13 14">
    <name type="scientific">Vitis rotundifolia</name>
    <name type="common">Muscadine grape</name>
    <dbReference type="NCBI Taxonomy" id="103349"/>
    <lineage>
        <taxon>Eukaryota</taxon>
        <taxon>Viridiplantae</taxon>
        <taxon>Streptophyta</taxon>
        <taxon>Embryophyta</taxon>
        <taxon>Tracheophyta</taxon>
        <taxon>Spermatophyta</taxon>
        <taxon>Magnoliopsida</taxon>
        <taxon>eudicotyledons</taxon>
        <taxon>Gunneridae</taxon>
        <taxon>Pentapetalae</taxon>
        <taxon>rosids</taxon>
        <taxon>Vitales</taxon>
        <taxon>Vitaceae</taxon>
        <taxon>Viteae</taxon>
        <taxon>Vitis</taxon>
    </lineage>
</organism>
<evidence type="ECO:0000256" key="3">
    <source>
        <dbReference type="ARBA" id="ARBA00022617"/>
    </source>
</evidence>
<proteinExistence type="inferred from homology"/>
<protein>
    <recommendedName>
        <fullName evidence="15">Cytochrome P450</fullName>
    </recommendedName>
</protein>
<dbReference type="InterPro" id="IPR002401">
    <property type="entry name" value="Cyt_P450_E_grp-I"/>
</dbReference>
<keyword evidence="3 11" id="KW-0349">Heme</keyword>
<comment type="similarity">
    <text evidence="2 12">Belongs to the cytochrome P450 family.</text>
</comment>
<keyword evidence="10" id="KW-0472">Membrane</keyword>
<comment type="caution">
    <text evidence="13">The sequence shown here is derived from an EMBL/GenBank/DDBJ whole genome shotgun (WGS) entry which is preliminary data.</text>
</comment>
<dbReference type="Pfam" id="PF00067">
    <property type="entry name" value="p450"/>
    <property type="match status" value="1"/>
</dbReference>
<evidence type="ECO:0000256" key="5">
    <source>
        <dbReference type="ARBA" id="ARBA00022723"/>
    </source>
</evidence>
<keyword evidence="8 11" id="KW-0408">Iron</keyword>
<evidence type="ECO:0000256" key="6">
    <source>
        <dbReference type="ARBA" id="ARBA00022989"/>
    </source>
</evidence>
<dbReference type="Gene3D" id="1.10.630.10">
    <property type="entry name" value="Cytochrome P450"/>
    <property type="match status" value="1"/>
</dbReference>
<name>A0AA39E7D7_VITRO</name>
<dbReference type="InterPro" id="IPR036396">
    <property type="entry name" value="Cyt_P450_sf"/>
</dbReference>
<dbReference type="AlphaFoldDB" id="A0AA39E7D7"/>
<dbReference type="InterPro" id="IPR050665">
    <property type="entry name" value="Cytochrome_P450_Monooxygen"/>
</dbReference>
<evidence type="ECO:0000256" key="2">
    <source>
        <dbReference type="ARBA" id="ARBA00010617"/>
    </source>
</evidence>